<dbReference type="EMBL" id="FLMQ01000057">
    <property type="protein sequence ID" value="SBP89485.1"/>
    <property type="molecule type" value="Genomic_DNA"/>
</dbReference>
<evidence type="ECO:0000259" key="2">
    <source>
        <dbReference type="PROSITE" id="PS50110"/>
    </source>
</evidence>
<protein>
    <submittedName>
        <fullName evidence="4">CheW-like protein</fullName>
    </submittedName>
</protein>
<dbReference type="RefSeq" id="WP_094161556.1">
    <property type="nucleotide sequence ID" value="NZ_LT592171.1"/>
</dbReference>
<dbReference type="PROSITE" id="PS50851">
    <property type="entry name" value="CHEW"/>
    <property type="match status" value="1"/>
</dbReference>
<keyword evidence="5" id="KW-1185">Reference proteome</keyword>
<dbReference type="InterPro" id="IPR002545">
    <property type="entry name" value="CheW-lke_dom"/>
</dbReference>
<evidence type="ECO:0000313" key="4">
    <source>
        <dbReference type="EMBL" id="SBP89485.1"/>
    </source>
</evidence>
<feature type="modified residue" description="4-aspartylphosphate" evidence="1">
    <location>
        <position position="248"/>
    </location>
</feature>
<dbReference type="Pfam" id="PF00072">
    <property type="entry name" value="Response_reg"/>
    <property type="match status" value="1"/>
</dbReference>
<reference evidence="4 5" key="1">
    <citation type="submission" date="2016-06" db="EMBL/GenBank/DDBJ databases">
        <authorList>
            <person name="Kjaerup R.B."/>
            <person name="Dalgaard T.S."/>
            <person name="Juul-Madsen H.R."/>
        </authorList>
    </citation>
    <scope>NUCLEOTIDE SEQUENCE [LARGE SCALE GENOMIC DNA]</scope>
    <source>
        <strain evidence="4 5">DSM 16361</strain>
    </source>
</reference>
<dbReference type="Proteomes" id="UP000214566">
    <property type="component" value="Unassembled WGS sequence"/>
</dbReference>
<feature type="domain" description="CheW-like" evidence="3">
    <location>
        <begin position="19"/>
        <end position="164"/>
    </location>
</feature>
<dbReference type="InterPro" id="IPR024181">
    <property type="entry name" value="Chemotax_regulator_CheV"/>
</dbReference>
<organism evidence="4 5">
    <name type="scientific">Thiomonas delicata</name>
    <name type="common">Thiomonas cuprina</name>
    <dbReference type="NCBI Taxonomy" id="364030"/>
    <lineage>
        <taxon>Bacteria</taxon>
        <taxon>Pseudomonadati</taxon>
        <taxon>Pseudomonadota</taxon>
        <taxon>Betaproteobacteria</taxon>
        <taxon>Burkholderiales</taxon>
        <taxon>Thiomonas</taxon>
    </lineage>
</organism>
<dbReference type="InterPro" id="IPR036061">
    <property type="entry name" value="CheW-like_dom_sf"/>
</dbReference>
<dbReference type="OrthoDB" id="9806105at2"/>
<dbReference type="PIRSF" id="PIRSF002867">
    <property type="entry name" value="CheV"/>
    <property type="match status" value="1"/>
</dbReference>
<dbReference type="PANTHER" id="PTHR47233">
    <property type="entry name" value="CHEMOTAXIS PROTEIN CHEV"/>
    <property type="match status" value="1"/>
</dbReference>
<dbReference type="Gene3D" id="3.40.50.2300">
    <property type="match status" value="1"/>
</dbReference>
<evidence type="ECO:0000259" key="3">
    <source>
        <dbReference type="PROSITE" id="PS50851"/>
    </source>
</evidence>
<proteinExistence type="predicted"/>
<dbReference type="GO" id="GO:0006935">
    <property type="term" value="P:chemotaxis"/>
    <property type="evidence" value="ECO:0007669"/>
    <property type="project" value="InterPro"/>
</dbReference>
<name>A0A238D8A6_THIDL</name>
<dbReference type="Gene3D" id="2.30.30.40">
    <property type="entry name" value="SH3 Domains"/>
    <property type="match status" value="1"/>
</dbReference>
<dbReference type="SMART" id="SM00448">
    <property type="entry name" value="REC"/>
    <property type="match status" value="1"/>
</dbReference>
<dbReference type="InterPro" id="IPR011006">
    <property type="entry name" value="CheY-like_superfamily"/>
</dbReference>
<dbReference type="Gene3D" id="2.40.50.180">
    <property type="entry name" value="CheA-289, Domain 4"/>
    <property type="match status" value="1"/>
</dbReference>
<dbReference type="SUPFAM" id="SSF50341">
    <property type="entry name" value="CheW-like"/>
    <property type="match status" value="1"/>
</dbReference>
<gene>
    <name evidence="4" type="ORF">THIARS_80009</name>
</gene>
<evidence type="ECO:0000313" key="5">
    <source>
        <dbReference type="Proteomes" id="UP000214566"/>
    </source>
</evidence>
<sequence>MSNILQDVNERSHLAGTNKFELLLFRLGEDAGGRREIFGINVFKVREALVMPQVTSMPGAPTHVLGVANIRGQIVPVIDLPAMVGCKPKGLNILIVTEYERSVQGFAVEEVEEITRLEWSRVLSAEANSVGGMITSIARLDADSDKTRLALVLDVEKVLRDVLPSRVQEVNTAQIGDALELPPGSVILAADDSFVARNQIEKVLQALHAPYVMAKTGKEAWDKLQSLAHDAKTEGKRVNDKVAAVLTDLEMPEMDGFTLTRKIKDDDRFKRIPVVIHSSLTGQANEDHARNVGADGYVAKFVANDLGIALRRVIDAAALQPA</sequence>
<dbReference type="PROSITE" id="PS50110">
    <property type="entry name" value="RESPONSE_REGULATORY"/>
    <property type="match status" value="1"/>
</dbReference>
<dbReference type="SUPFAM" id="SSF52172">
    <property type="entry name" value="CheY-like"/>
    <property type="match status" value="1"/>
</dbReference>
<feature type="domain" description="Response regulatory" evidence="2">
    <location>
        <begin position="186"/>
        <end position="315"/>
    </location>
</feature>
<accession>A0A238D8A6</accession>
<dbReference type="InterPro" id="IPR001789">
    <property type="entry name" value="Sig_transdc_resp-reg_receiver"/>
</dbReference>
<dbReference type="SMART" id="SM00260">
    <property type="entry name" value="CheW"/>
    <property type="match status" value="1"/>
</dbReference>
<keyword evidence="1" id="KW-0597">Phosphoprotein</keyword>
<evidence type="ECO:0000256" key="1">
    <source>
        <dbReference type="PROSITE-ProRule" id="PRU00169"/>
    </source>
</evidence>
<dbReference type="PANTHER" id="PTHR47233:SF4">
    <property type="entry name" value="CHEMOTAXIS SIGNAL TRANSDUCTION PROTEIN"/>
    <property type="match status" value="1"/>
</dbReference>
<dbReference type="GO" id="GO:0000160">
    <property type="term" value="P:phosphorelay signal transduction system"/>
    <property type="evidence" value="ECO:0007669"/>
    <property type="project" value="InterPro"/>
</dbReference>
<dbReference type="Pfam" id="PF01584">
    <property type="entry name" value="CheW"/>
    <property type="match status" value="1"/>
</dbReference>
<dbReference type="AlphaFoldDB" id="A0A238D8A6"/>